<name>A0AA90NNW2_9ACTN</name>
<keyword evidence="4 7" id="KW-0812">Transmembrane</keyword>
<protein>
    <submittedName>
        <fullName evidence="8">DoxX family protein</fullName>
    </submittedName>
</protein>
<keyword evidence="5 7" id="KW-1133">Transmembrane helix</keyword>
<comment type="subcellular location">
    <subcellularLocation>
        <location evidence="1">Cell membrane</location>
        <topology evidence="1">Multi-pass membrane protein</topology>
    </subcellularLocation>
</comment>
<evidence type="ECO:0000313" key="9">
    <source>
        <dbReference type="Proteomes" id="UP001178281"/>
    </source>
</evidence>
<evidence type="ECO:0000256" key="4">
    <source>
        <dbReference type="ARBA" id="ARBA00022692"/>
    </source>
</evidence>
<evidence type="ECO:0000256" key="2">
    <source>
        <dbReference type="ARBA" id="ARBA00006679"/>
    </source>
</evidence>
<gene>
    <name evidence="8" type="ORF">Q7X28_08370</name>
</gene>
<keyword evidence="9" id="KW-1185">Reference proteome</keyword>
<dbReference type="InterPro" id="IPR051907">
    <property type="entry name" value="DoxX-like_oxidoreductase"/>
</dbReference>
<evidence type="ECO:0000256" key="3">
    <source>
        <dbReference type="ARBA" id="ARBA00022475"/>
    </source>
</evidence>
<evidence type="ECO:0000256" key="6">
    <source>
        <dbReference type="ARBA" id="ARBA00023136"/>
    </source>
</evidence>
<dbReference type="InterPro" id="IPR032808">
    <property type="entry name" value="DoxX"/>
</dbReference>
<comment type="similarity">
    <text evidence="2">Belongs to the DoxX family.</text>
</comment>
<dbReference type="Pfam" id="PF07681">
    <property type="entry name" value="DoxX"/>
    <property type="match status" value="1"/>
</dbReference>
<evidence type="ECO:0000313" key="8">
    <source>
        <dbReference type="EMBL" id="MDP0397939.1"/>
    </source>
</evidence>
<dbReference type="RefSeq" id="WP_220658085.1">
    <property type="nucleotide sequence ID" value="NZ_CBCSFC010000056.1"/>
</dbReference>
<organism evidence="8 9">
    <name type="scientific">Tsukamurella strandjordii</name>
    <dbReference type="NCBI Taxonomy" id="147577"/>
    <lineage>
        <taxon>Bacteria</taxon>
        <taxon>Bacillati</taxon>
        <taxon>Actinomycetota</taxon>
        <taxon>Actinomycetes</taxon>
        <taxon>Mycobacteriales</taxon>
        <taxon>Tsukamurellaceae</taxon>
        <taxon>Tsukamurella</taxon>
    </lineage>
</organism>
<evidence type="ECO:0000256" key="7">
    <source>
        <dbReference type="SAM" id="Phobius"/>
    </source>
</evidence>
<keyword evidence="6 7" id="KW-0472">Membrane</keyword>
<keyword evidence="3" id="KW-1003">Cell membrane</keyword>
<sequence>MVKKLVTAQFFSLTTARIILGIVFVAHGWRSMFTVGPGQTGRFFESLGIPLPNFFAWVVGLTELFGGALLILGLAVPLVAVALIIDMLVAMFTVHIDKGFFSMNGGIELNLVLIAGLLAVAAVPQTSLGLDALILKKKLESSK</sequence>
<feature type="transmembrane region" description="Helical" evidence="7">
    <location>
        <begin position="78"/>
        <end position="96"/>
    </location>
</feature>
<evidence type="ECO:0000256" key="5">
    <source>
        <dbReference type="ARBA" id="ARBA00022989"/>
    </source>
</evidence>
<dbReference type="PANTHER" id="PTHR33452:SF1">
    <property type="entry name" value="INNER MEMBRANE PROTEIN YPHA-RELATED"/>
    <property type="match status" value="1"/>
</dbReference>
<dbReference type="Proteomes" id="UP001178281">
    <property type="component" value="Unassembled WGS sequence"/>
</dbReference>
<proteinExistence type="inferred from homology"/>
<dbReference type="PANTHER" id="PTHR33452">
    <property type="entry name" value="OXIDOREDUCTASE CATD-RELATED"/>
    <property type="match status" value="1"/>
</dbReference>
<evidence type="ECO:0000256" key="1">
    <source>
        <dbReference type="ARBA" id="ARBA00004651"/>
    </source>
</evidence>
<feature type="transmembrane region" description="Helical" evidence="7">
    <location>
        <begin position="54"/>
        <end position="71"/>
    </location>
</feature>
<dbReference type="EMBL" id="JAUTIX010000003">
    <property type="protein sequence ID" value="MDP0397939.1"/>
    <property type="molecule type" value="Genomic_DNA"/>
</dbReference>
<reference evidence="8" key="1">
    <citation type="submission" date="2023-08" db="EMBL/GenBank/DDBJ databases">
        <title>The draft genome of Tsukamurella strandjordii strain 050030.</title>
        <authorList>
            <person name="Zhao F."/>
            <person name="Feng Y."/>
            <person name="Zong Z."/>
        </authorList>
    </citation>
    <scope>NUCLEOTIDE SEQUENCE</scope>
    <source>
        <strain evidence="8">050030</strain>
    </source>
</reference>
<comment type="caution">
    <text evidence="8">The sequence shown here is derived from an EMBL/GenBank/DDBJ whole genome shotgun (WGS) entry which is preliminary data.</text>
</comment>
<dbReference type="GO" id="GO:0005886">
    <property type="term" value="C:plasma membrane"/>
    <property type="evidence" value="ECO:0007669"/>
    <property type="project" value="UniProtKB-SubCell"/>
</dbReference>
<feature type="transmembrane region" description="Helical" evidence="7">
    <location>
        <begin position="111"/>
        <end position="135"/>
    </location>
</feature>
<dbReference type="AlphaFoldDB" id="A0AA90NNW2"/>
<accession>A0AA90NNW2</accession>